<dbReference type="InterPro" id="IPR010935">
    <property type="entry name" value="SMC_hinge"/>
</dbReference>
<dbReference type="Gene3D" id="3.30.70.1620">
    <property type="match status" value="1"/>
</dbReference>
<dbReference type="GO" id="GO:0005694">
    <property type="term" value="C:chromosome"/>
    <property type="evidence" value="ECO:0007669"/>
    <property type="project" value="InterPro"/>
</dbReference>
<comment type="caution">
    <text evidence="12">The sequence shown here is derived from an EMBL/GenBank/DDBJ whole genome shotgun (WGS) entry which is preliminary data.</text>
</comment>
<feature type="region of interest" description="Disordered" evidence="10">
    <location>
        <begin position="1"/>
        <end position="31"/>
    </location>
</feature>
<gene>
    <name evidence="12" type="ORF">PROFUN_08047</name>
</gene>
<evidence type="ECO:0000256" key="4">
    <source>
        <dbReference type="ARBA" id="ARBA00022776"/>
    </source>
</evidence>
<dbReference type="CDD" id="cd03272">
    <property type="entry name" value="ABC_SMC3_euk"/>
    <property type="match status" value="1"/>
</dbReference>
<dbReference type="InterPro" id="IPR003395">
    <property type="entry name" value="RecF/RecN/SMC_N"/>
</dbReference>
<feature type="coiled-coil region" evidence="9">
    <location>
        <begin position="713"/>
        <end position="740"/>
    </location>
</feature>
<dbReference type="InterPro" id="IPR041741">
    <property type="entry name" value="SMC3_ABC_euk"/>
</dbReference>
<evidence type="ECO:0000256" key="6">
    <source>
        <dbReference type="ARBA" id="ARBA00023242"/>
    </source>
</evidence>
<dbReference type="GO" id="GO:0005524">
    <property type="term" value="F:ATP binding"/>
    <property type="evidence" value="ECO:0007669"/>
    <property type="project" value="InterPro"/>
</dbReference>
<evidence type="ECO:0000256" key="8">
    <source>
        <dbReference type="PIRNR" id="PIRNR005719"/>
    </source>
</evidence>
<evidence type="ECO:0000256" key="3">
    <source>
        <dbReference type="ARBA" id="ARBA00022618"/>
    </source>
</evidence>
<comment type="similarity">
    <text evidence="2">Belongs to the SMC family. SMC3 subfamily.</text>
</comment>
<feature type="compositionally biased region" description="Acidic residues" evidence="10">
    <location>
        <begin position="459"/>
        <end position="470"/>
    </location>
</feature>
<reference evidence="12 13" key="1">
    <citation type="journal article" date="2018" name="Genome Biol. Evol.">
        <title>Multiple Roots of Fruiting Body Formation in Amoebozoa.</title>
        <authorList>
            <person name="Hillmann F."/>
            <person name="Forbes G."/>
            <person name="Novohradska S."/>
            <person name="Ferling I."/>
            <person name="Riege K."/>
            <person name="Groth M."/>
            <person name="Westermann M."/>
            <person name="Marz M."/>
            <person name="Spaller T."/>
            <person name="Winckler T."/>
            <person name="Schaap P."/>
            <person name="Glockner G."/>
        </authorList>
    </citation>
    <scope>NUCLEOTIDE SEQUENCE [LARGE SCALE GENOMIC DNA]</scope>
    <source>
        <strain evidence="12 13">Jena</strain>
    </source>
</reference>
<dbReference type="STRING" id="1890364.A0A2P6NKM0"/>
<evidence type="ECO:0000256" key="1">
    <source>
        <dbReference type="ARBA" id="ARBA00004123"/>
    </source>
</evidence>
<dbReference type="OrthoDB" id="431497at2759"/>
<evidence type="ECO:0000256" key="9">
    <source>
        <dbReference type="SAM" id="Coils"/>
    </source>
</evidence>
<dbReference type="InParanoid" id="A0A2P6NKM0"/>
<feature type="coiled-coil region" evidence="9">
    <location>
        <begin position="240"/>
        <end position="390"/>
    </location>
</feature>
<dbReference type="Pfam" id="PF02463">
    <property type="entry name" value="SMC_N"/>
    <property type="match status" value="1"/>
</dbReference>
<dbReference type="GO" id="GO:0005634">
    <property type="term" value="C:nucleus"/>
    <property type="evidence" value="ECO:0007669"/>
    <property type="project" value="UniProtKB-SubCell"/>
</dbReference>
<accession>A0A2P6NKM0</accession>
<evidence type="ECO:0000259" key="11">
    <source>
        <dbReference type="SMART" id="SM00968"/>
    </source>
</evidence>
<feature type="region of interest" description="Disordered" evidence="10">
    <location>
        <begin position="845"/>
        <end position="872"/>
    </location>
</feature>
<sequence length="1251" mass="143419">MTNNEPQFIPAKSQVQKKKPGGHQRPPRRRVKAAATDMVFIKKVLIQGFKSYKDQTEFDEFDGRLNTIVGKNGAGKSNFFFAIRFVLSDLFANLRSEERQLLLHEGSGDSVLTGYVEIHFDNSDERFPIDNSKKEVVLRRVIGLKKDEYFLDRKHVTKHDVINLLESAGFSRSNPYYIVQQGRVNMLTLMKDSERLDLLKEVAGTRVYDERKAESVKIRAESDNKKVKIDETLGYIQGRLKELEDEGEELQNYLALDKTRRALEYSIEQSELQETLVKLQENEEERQRESKTSTAMHGQALKAREDLLNIEKEVKNINNELNVVRREKERVDAEKEELIRTQAKLELDISDSRKKIGRDKDTQDKLQKRLAELEAEIEKATEDLDEIKPQYQEQIQQEQKIQEQLTDSTRQVNQLYAKQGRKSQFKSVKERDTFIKKEIKQIDEQIKAKKAQIKTSEAEVAETNENIEQEDAQRKKREEELDNRRKTHEEYNKQIDEFKQRRDNLANERKDQWRRDVELEGRLETLKTELQKAERQLGGSVNQAISQGLNAVRAVVRENRITGVPGPLFELFECDDQFTTAVETTAGNSLFHIVVDTDETASKILDLMGSDSGRVTFMPLNRLTPPNTNLAETDDSSPLLNHLKIYNAAHKKAFQQIFGRTLLCSNLDVATTNARESGVNCVTLQGDQVNRKGAMTGGYHDVRYSRLSCIKEIRKLRAESTELRAQLESARTALGQLDQEIAEVMGKMHDSEAIKEKERGDLEKTLFDIRSLNQSVDSARRVVEQKSLNLVGAKSSLKQLEETKTSLNEEIGTKLNEKLSDEEQETLVQLNDEIEKLKKQLIDISSQRAQSESRKTQLESTLSNNLKPQRDRINADMSGISLGEENSDLESNRRQLESVKNSFKVARERSKELDAKVDEKEKRREALVKEADSKKGRETEERRNLHRVSESMEKILNTRSVLLQKKDECERKLSDVGSLPMTEVEKYRGKSSKSLVKSLHQTNTELKKFSRVNKKALDQKIQFTEQTERLMERKRELDIGSQKIDELMENLERKKDEAIERTFKGVAKHFKEVFADLVQGGQARLIMHRREAKEGDSSSASGKISQYMGVSIKVSFTGAKGDNYSMNQLSGGQKSVVALALVFAIQRCDPAPFYLFDEIDSALDTNYRFAVAKLIRKQSESTDSPTQFIATTFRPELVQAAHKHYGIKHVNKESKIEPITEGEAMRIIEEEMQLQQQSSRSVDPSADPSEE</sequence>
<dbReference type="GO" id="GO:0051276">
    <property type="term" value="P:chromosome organization"/>
    <property type="evidence" value="ECO:0007669"/>
    <property type="project" value="InterPro"/>
</dbReference>
<keyword evidence="3" id="KW-0132">Cell division</keyword>
<dbReference type="FunFam" id="3.40.50.300:FF:000424">
    <property type="entry name" value="Structural maintenance of chromosomes 3"/>
    <property type="match status" value="1"/>
</dbReference>
<dbReference type="InterPro" id="IPR024704">
    <property type="entry name" value="SMC"/>
</dbReference>
<feature type="region of interest" description="Disordered" evidence="10">
    <location>
        <begin position="1231"/>
        <end position="1251"/>
    </location>
</feature>
<feature type="compositionally biased region" description="Polar residues" evidence="10">
    <location>
        <begin position="858"/>
        <end position="867"/>
    </location>
</feature>
<dbReference type="InterPro" id="IPR036277">
    <property type="entry name" value="SMC_hinge_sf"/>
</dbReference>
<evidence type="ECO:0000256" key="2">
    <source>
        <dbReference type="ARBA" id="ARBA00005917"/>
    </source>
</evidence>
<dbReference type="SUPFAM" id="SSF75553">
    <property type="entry name" value="Smc hinge domain"/>
    <property type="match status" value="1"/>
</dbReference>
<feature type="region of interest" description="Disordered" evidence="10">
    <location>
        <begin position="450"/>
        <end position="511"/>
    </location>
</feature>
<evidence type="ECO:0000256" key="7">
    <source>
        <dbReference type="ARBA" id="ARBA00023306"/>
    </source>
</evidence>
<keyword evidence="4" id="KW-0498">Mitosis</keyword>
<evidence type="ECO:0000256" key="10">
    <source>
        <dbReference type="SAM" id="MobiDB-lite"/>
    </source>
</evidence>
<dbReference type="Gene3D" id="3.40.50.300">
    <property type="entry name" value="P-loop containing nucleotide triphosphate hydrolases"/>
    <property type="match status" value="2"/>
</dbReference>
<feature type="domain" description="SMC hinge" evidence="11">
    <location>
        <begin position="562"/>
        <end position="674"/>
    </location>
</feature>
<feature type="compositionally biased region" description="Polar residues" evidence="10">
    <location>
        <begin position="1233"/>
        <end position="1242"/>
    </location>
</feature>
<dbReference type="Pfam" id="PF06470">
    <property type="entry name" value="SMC_hinge"/>
    <property type="match status" value="1"/>
</dbReference>
<keyword evidence="6 8" id="KW-0539">Nucleus</keyword>
<evidence type="ECO:0000313" key="13">
    <source>
        <dbReference type="Proteomes" id="UP000241769"/>
    </source>
</evidence>
<proteinExistence type="inferred from homology"/>
<dbReference type="InterPro" id="IPR027417">
    <property type="entry name" value="P-loop_NTPase"/>
</dbReference>
<protein>
    <recommendedName>
        <fullName evidence="8">Structural maintenance of chromosomes protein</fullName>
    </recommendedName>
</protein>
<evidence type="ECO:0000313" key="12">
    <source>
        <dbReference type="EMBL" id="PRP84462.1"/>
    </source>
</evidence>
<name>A0A2P6NKM0_9EUKA</name>
<dbReference type="AlphaFoldDB" id="A0A2P6NKM0"/>
<organism evidence="12 13">
    <name type="scientific">Planoprotostelium fungivorum</name>
    <dbReference type="NCBI Taxonomy" id="1890364"/>
    <lineage>
        <taxon>Eukaryota</taxon>
        <taxon>Amoebozoa</taxon>
        <taxon>Evosea</taxon>
        <taxon>Variosea</taxon>
        <taxon>Cavosteliida</taxon>
        <taxon>Cavosteliaceae</taxon>
        <taxon>Planoprotostelium</taxon>
    </lineage>
</organism>
<dbReference type="EMBL" id="MDYQ01000062">
    <property type="protein sequence ID" value="PRP84462.1"/>
    <property type="molecule type" value="Genomic_DNA"/>
</dbReference>
<dbReference type="FunCoup" id="A0A2P6NKM0">
    <property type="interactions" value="956"/>
</dbReference>
<dbReference type="GO" id="GO:0016887">
    <property type="term" value="F:ATP hydrolysis activity"/>
    <property type="evidence" value="ECO:0007669"/>
    <property type="project" value="InterPro"/>
</dbReference>
<dbReference type="PANTHER" id="PTHR43977">
    <property type="entry name" value="STRUCTURAL MAINTENANCE OF CHROMOSOMES PROTEIN 3"/>
    <property type="match status" value="1"/>
</dbReference>
<comment type="subcellular location">
    <subcellularLocation>
        <location evidence="1 8">Nucleus</location>
    </subcellularLocation>
</comment>
<feature type="compositionally biased region" description="Basic residues" evidence="10">
    <location>
        <begin position="15"/>
        <end position="31"/>
    </location>
</feature>
<feature type="region of interest" description="Disordered" evidence="10">
    <location>
        <begin position="911"/>
        <end position="946"/>
    </location>
</feature>
<keyword evidence="13" id="KW-1185">Reference proteome</keyword>
<keyword evidence="7" id="KW-0131">Cell cycle</keyword>
<feature type="compositionally biased region" description="Basic and acidic residues" evidence="10">
    <location>
        <begin position="471"/>
        <end position="511"/>
    </location>
</feature>
<keyword evidence="5 9" id="KW-0175">Coiled coil</keyword>
<dbReference type="Gene3D" id="1.20.1060.20">
    <property type="match status" value="1"/>
</dbReference>
<dbReference type="GO" id="GO:0051301">
    <property type="term" value="P:cell division"/>
    <property type="evidence" value="ECO:0007669"/>
    <property type="project" value="UniProtKB-KW"/>
</dbReference>
<dbReference type="Proteomes" id="UP000241769">
    <property type="component" value="Unassembled WGS sequence"/>
</dbReference>
<evidence type="ECO:0000256" key="5">
    <source>
        <dbReference type="ARBA" id="ARBA00023054"/>
    </source>
</evidence>
<dbReference type="SMART" id="SM00968">
    <property type="entry name" value="SMC_hinge"/>
    <property type="match status" value="1"/>
</dbReference>
<dbReference type="SUPFAM" id="SSF52540">
    <property type="entry name" value="P-loop containing nucleoside triphosphate hydrolases"/>
    <property type="match status" value="2"/>
</dbReference>
<dbReference type="PIRSF" id="PIRSF005719">
    <property type="entry name" value="SMC"/>
    <property type="match status" value="1"/>
</dbReference>